<dbReference type="EMBL" id="MHLB01000040">
    <property type="protein sequence ID" value="OGZ01369.1"/>
    <property type="molecule type" value="Genomic_DNA"/>
</dbReference>
<comment type="caution">
    <text evidence="1">The sequence shown here is derived from an EMBL/GenBank/DDBJ whole genome shotgun (WGS) entry which is preliminary data.</text>
</comment>
<protein>
    <submittedName>
        <fullName evidence="1">Uncharacterized protein</fullName>
    </submittedName>
</protein>
<organism evidence="1 2">
    <name type="scientific">Candidatus Liptonbacteria bacterium RIFCSPLOWO2_01_FULL_53_13</name>
    <dbReference type="NCBI Taxonomy" id="1798651"/>
    <lineage>
        <taxon>Bacteria</taxon>
        <taxon>Candidatus Liptoniibacteriota</taxon>
    </lineage>
</organism>
<dbReference type="AlphaFoldDB" id="A0A1G2CJ31"/>
<sequence length="501" mass="57794">MAYGREYDPSRPFLAQLKELNDAMPQVALVTNYPTLVNSEYVNATATAKNCYLIYVADECENVLYSEILLHNKDSMDGTMLRGSELCYWIISSGHCYKTFFSEDCENCQDVYFSKDLNGCSNCFGCVGLRNKSYHIFNQPYTREEYKEKIQSFGLDSDKGIAKLKERSLAFWQKYPHKFAHSLRNANVTGDYVYTSKNSRNMYVVHEDAEDSRYCQLLSMSGTRDSHDYTMWGNVAERIYECCVVGEGANNIKSSYQVWGNVRDIEYSIQAVSSSYLFGCANIRNKHFCILNKQYTEEEYRKLRTQIIQDMGGRPYVDTKGRAYRYGEFLPPDLSLFGYNETYANDFFPLSREEALAQGFSWYDAEPSQHTPTLLAKDIPDSINDIQDSLLKEIIECATCKKAFRIVPAELSLLRRFRFPIPRKCPNCRYKERMSRINPPFLYHRKCHCAGEKSENGIYTNTGTHPSHAKGEHCPNGFETSYAPERPEIVYCETCYQNEVA</sequence>
<name>A0A1G2CJ31_9BACT</name>
<gene>
    <name evidence="1" type="ORF">A2946_03550</name>
</gene>
<reference evidence="1 2" key="1">
    <citation type="journal article" date="2016" name="Nat. Commun.">
        <title>Thousands of microbial genomes shed light on interconnected biogeochemical processes in an aquifer system.</title>
        <authorList>
            <person name="Anantharaman K."/>
            <person name="Brown C.T."/>
            <person name="Hug L.A."/>
            <person name="Sharon I."/>
            <person name="Castelle C.J."/>
            <person name="Probst A.J."/>
            <person name="Thomas B.C."/>
            <person name="Singh A."/>
            <person name="Wilkins M.J."/>
            <person name="Karaoz U."/>
            <person name="Brodie E.L."/>
            <person name="Williams K.H."/>
            <person name="Hubbard S.S."/>
            <person name="Banfield J.F."/>
        </authorList>
    </citation>
    <scope>NUCLEOTIDE SEQUENCE [LARGE SCALE GENOMIC DNA]</scope>
</reference>
<accession>A0A1G2CJ31</accession>
<proteinExistence type="predicted"/>
<dbReference type="Proteomes" id="UP000178348">
    <property type="component" value="Unassembled WGS sequence"/>
</dbReference>
<evidence type="ECO:0000313" key="1">
    <source>
        <dbReference type="EMBL" id="OGZ01369.1"/>
    </source>
</evidence>
<evidence type="ECO:0000313" key="2">
    <source>
        <dbReference type="Proteomes" id="UP000178348"/>
    </source>
</evidence>